<dbReference type="EMBL" id="HBHX01063671">
    <property type="protein sequence ID" value="CAE0144228.1"/>
    <property type="molecule type" value="Transcribed_RNA"/>
</dbReference>
<evidence type="ECO:0000313" key="1">
    <source>
        <dbReference type="EMBL" id="CAE0144228.1"/>
    </source>
</evidence>
<accession>A0A7S3BUP5</accession>
<proteinExistence type="predicted"/>
<organism evidence="1">
    <name type="scientific">Haptolina ericina</name>
    <dbReference type="NCBI Taxonomy" id="156174"/>
    <lineage>
        <taxon>Eukaryota</taxon>
        <taxon>Haptista</taxon>
        <taxon>Haptophyta</taxon>
        <taxon>Prymnesiophyceae</taxon>
        <taxon>Prymnesiales</taxon>
        <taxon>Prymnesiaceae</taxon>
        <taxon>Haptolina</taxon>
    </lineage>
</organism>
<dbReference type="AlphaFoldDB" id="A0A7S3BUP5"/>
<protein>
    <submittedName>
        <fullName evidence="1">Uncharacterized protein</fullName>
    </submittedName>
</protein>
<gene>
    <name evidence="1" type="ORF">HERI1096_LOCUS35225</name>
</gene>
<reference evidence="1" key="1">
    <citation type="submission" date="2021-01" db="EMBL/GenBank/DDBJ databases">
        <authorList>
            <person name="Corre E."/>
            <person name="Pelletier E."/>
            <person name="Niang G."/>
            <person name="Scheremetjew M."/>
            <person name="Finn R."/>
            <person name="Kale V."/>
            <person name="Holt S."/>
            <person name="Cochrane G."/>
            <person name="Meng A."/>
            <person name="Brown T."/>
            <person name="Cohen L."/>
        </authorList>
    </citation>
    <scope>NUCLEOTIDE SEQUENCE</scope>
    <source>
        <strain evidence="1">CCMP281</strain>
    </source>
</reference>
<sequence length="103" mass="10362">MTGTIFCQMAAVALGSSRCDSATSPGSTHTKLLYAGGGRSPGEADAYGFHTTTSHGSGLPSMLAPLAVLKVSRGAAARRHGSLGLVSTRMMTSFSEGEAAGPM</sequence>
<name>A0A7S3BUP5_9EUKA</name>